<dbReference type="GO" id="GO:0000981">
    <property type="term" value="F:DNA-binding transcription factor activity, RNA polymerase II-specific"/>
    <property type="evidence" value="ECO:0007669"/>
    <property type="project" value="InterPro"/>
</dbReference>
<keyword evidence="2" id="KW-0479">Metal-binding</keyword>
<dbReference type="InterPro" id="IPR050815">
    <property type="entry name" value="TF_fung"/>
</dbReference>
<gene>
    <name evidence="7" type="ORF">FRV6_00099</name>
</gene>
<dbReference type="Pfam" id="PF04082">
    <property type="entry name" value="Fungal_trans"/>
    <property type="match status" value="1"/>
</dbReference>
<organism evidence="7 8">
    <name type="scientific">Fusarium oxysporum</name>
    <name type="common">Fusarium vascular wilt</name>
    <dbReference type="NCBI Taxonomy" id="5507"/>
    <lineage>
        <taxon>Eukaryota</taxon>
        <taxon>Fungi</taxon>
        <taxon>Dikarya</taxon>
        <taxon>Ascomycota</taxon>
        <taxon>Pezizomycotina</taxon>
        <taxon>Sordariomycetes</taxon>
        <taxon>Hypocreomycetidae</taxon>
        <taxon>Hypocreales</taxon>
        <taxon>Nectriaceae</taxon>
        <taxon>Fusarium</taxon>
        <taxon>Fusarium oxysporum species complex</taxon>
    </lineage>
</organism>
<name>A0A2H3SHB1_FUSOX</name>
<dbReference type="PANTHER" id="PTHR47338">
    <property type="entry name" value="ZN(II)2CYS6 TRANSCRIPTION FACTOR (EUROFUNG)-RELATED"/>
    <property type="match status" value="1"/>
</dbReference>
<accession>A0A2H3SHB1</accession>
<evidence type="ECO:0000256" key="5">
    <source>
        <dbReference type="ARBA" id="ARBA00023242"/>
    </source>
</evidence>
<dbReference type="SUPFAM" id="SSF57701">
    <property type="entry name" value="Zn2/Cys6 DNA-binding domain"/>
    <property type="match status" value="1"/>
</dbReference>
<dbReference type="InterPro" id="IPR007219">
    <property type="entry name" value="XnlR_reg_dom"/>
</dbReference>
<proteinExistence type="predicted"/>
<evidence type="ECO:0000256" key="2">
    <source>
        <dbReference type="ARBA" id="ARBA00022723"/>
    </source>
</evidence>
<dbReference type="GO" id="GO:0003677">
    <property type="term" value="F:DNA binding"/>
    <property type="evidence" value="ECO:0007669"/>
    <property type="project" value="InterPro"/>
</dbReference>
<sequence>MASPDQLAQGSCFNCRRQKQRCDRLLPRCSRCASKRITCDYKATPSSQPSIFSPGTQVEPVELVHLRDSCSFDLSPLAERYLVWAACASDSDREDESSHSQPTLSSLIQDIFTAGGVDLRTTIETYFSIAHNWLPILDKEQLYFDTSHLLGRPDYQNDVLALLLLCIYIFIQPPCQHPNHSVKTALYRTARRLFFLLQLSSHGSDIGLLQSGLLLVTYGLGHGLSKDAYGTLSVCTSLAQQLSPGTNEYMNGHCSTITLSHFEPRIPQFVGLNRRFVGLSIGEAEEEDLYGDDLSRKFLARAQVALRIGKILDAVVSSDPMQRKEAETDLHKLVGSLISRTQGKSFPLCETVAMALSALAILYSLQNPQISAHSSPETRSAVQCVHNMIFDTFHTEGEILRSRGWSNTSRPCFLGICCLQGAAIRVDRLYVDGLTSEHLEELRCTLEAFSNRWKLGESFTQALNNRRDSVK</sequence>
<dbReference type="SMART" id="SM00066">
    <property type="entry name" value="GAL4"/>
    <property type="match status" value="1"/>
</dbReference>
<dbReference type="CDD" id="cd12148">
    <property type="entry name" value="fungal_TF_MHR"/>
    <property type="match status" value="1"/>
</dbReference>
<feature type="domain" description="Zn(2)-C6 fungal-type" evidence="6">
    <location>
        <begin position="11"/>
        <end position="41"/>
    </location>
</feature>
<evidence type="ECO:0000256" key="3">
    <source>
        <dbReference type="ARBA" id="ARBA00023015"/>
    </source>
</evidence>
<evidence type="ECO:0000313" key="8">
    <source>
        <dbReference type="Proteomes" id="UP000219369"/>
    </source>
</evidence>
<dbReference type="VEuPathDB" id="FungiDB:FOZG_16904"/>
<dbReference type="GO" id="GO:0005634">
    <property type="term" value="C:nucleus"/>
    <property type="evidence" value="ECO:0007669"/>
    <property type="project" value="UniProtKB-SubCell"/>
</dbReference>
<dbReference type="OrthoDB" id="39175at2759"/>
<dbReference type="AlphaFoldDB" id="A0A2H3SHB1"/>
<dbReference type="PANTHER" id="PTHR47338:SF20">
    <property type="entry name" value="ZN(II)2CYS6 TRANSCRIPTION FACTOR (EUROFUNG)"/>
    <property type="match status" value="1"/>
</dbReference>
<dbReference type="VEuPathDB" id="FungiDB:FOIG_15479"/>
<dbReference type="EMBL" id="FMJY01000001">
    <property type="protein sequence ID" value="SCO75887.1"/>
    <property type="molecule type" value="Genomic_DNA"/>
</dbReference>
<reference evidence="8" key="1">
    <citation type="submission" date="2016-09" db="EMBL/GenBank/DDBJ databases">
        <authorList>
            <person name="Guldener U."/>
        </authorList>
    </citation>
    <scope>NUCLEOTIDE SEQUENCE [LARGE SCALE GENOMIC DNA]</scope>
    <source>
        <strain evidence="8">V64-1</strain>
    </source>
</reference>
<dbReference type="PROSITE" id="PS50048">
    <property type="entry name" value="ZN2_CY6_FUNGAL_2"/>
    <property type="match status" value="1"/>
</dbReference>
<dbReference type="InterPro" id="IPR036864">
    <property type="entry name" value="Zn2-C6_fun-type_DNA-bd_sf"/>
</dbReference>
<dbReference type="Pfam" id="PF00172">
    <property type="entry name" value="Zn_clus"/>
    <property type="match status" value="1"/>
</dbReference>
<keyword evidence="5" id="KW-0539">Nucleus</keyword>
<comment type="subcellular location">
    <subcellularLocation>
        <location evidence="1">Nucleus</location>
    </subcellularLocation>
</comment>
<dbReference type="VEuPathDB" id="FungiDB:HZS61_007181"/>
<dbReference type="GO" id="GO:0006351">
    <property type="term" value="P:DNA-templated transcription"/>
    <property type="evidence" value="ECO:0007669"/>
    <property type="project" value="InterPro"/>
</dbReference>
<evidence type="ECO:0000259" key="6">
    <source>
        <dbReference type="PROSITE" id="PS50048"/>
    </source>
</evidence>
<dbReference type="PROSITE" id="PS00463">
    <property type="entry name" value="ZN2_CY6_FUNGAL_1"/>
    <property type="match status" value="1"/>
</dbReference>
<evidence type="ECO:0000256" key="4">
    <source>
        <dbReference type="ARBA" id="ARBA00023163"/>
    </source>
</evidence>
<keyword evidence="4" id="KW-0804">Transcription</keyword>
<dbReference type="VEuPathDB" id="FungiDB:FOC1_g10004760"/>
<dbReference type="GO" id="GO:0008270">
    <property type="term" value="F:zinc ion binding"/>
    <property type="evidence" value="ECO:0007669"/>
    <property type="project" value="InterPro"/>
</dbReference>
<keyword evidence="3" id="KW-0805">Transcription regulation</keyword>
<dbReference type="Proteomes" id="UP000219369">
    <property type="component" value="Unassembled WGS sequence"/>
</dbReference>
<dbReference type="CDD" id="cd00067">
    <property type="entry name" value="GAL4"/>
    <property type="match status" value="1"/>
</dbReference>
<dbReference type="InterPro" id="IPR001138">
    <property type="entry name" value="Zn2Cys6_DnaBD"/>
</dbReference>
<evidence type="ECO:0000313" key="7">
    <source>
        <dbReference type="EMBL" id="SCO75887.1"/>
    </source>
</evidence>
<evidence type="ECO:0000256" key="1">
    <source>
        <dbReference type="ARBA" id="ARBA00004123"/>
    </source>
</evidence>
<protein>
    <recommendedName>
        <fullName evidence="6">Zn(2)-C6 fungal-type domain-containing protein</fullName>
    </recommendedName>
</protein>
<dbReference type="Gene3D" id="4.10.240.10">
    <property type="entry name" value="Zn(2)-C6 fungal-type DNA-binding domain"/>
    <property type="match status" value="1"/>
</dbReference>